<sequence length="233" mass="26174">MENEPIEDERMEDQPDQVQQSPCLQHCREQLLQCDALCNIRKSIVASCQKAEEATIDDFKALLDDGEIFNLTELEGSNCDYHVFTDSILNSTTASNESETGNTIQAVNKPFVPFSVEEVSLVRTLACWSNHNVRVIGKISPSLNGFTNIWLLSSIGEEGGPFTIKVDLKLLKEFPADNSSVQVFGEMQFSSDSSPLILAKFFRDFSSVDLFYFNKGLEEVKKFVPHFITELSQ</sequence>
<dbReference type="AlphaFoldDB" id="A0AAE1LU05"/>
<comment type="caution">
    <text evidence="1">The sequence shown here is derived from an EMBL/GenBank/DDBJ whole genome shotgun (WGS) entry which is preliminary data.</text>
</comment>
<dbReference type="InterPro" id="IPR012340">
    <property type="entry name" value="NA-bd_OB-fold"/>
</dbReference>
<reference evidence="1" key="1">
    <citation type="submission" date="2021-07" db="EMBL/GenBank/DDBJ databases">
        <authorList>
            <person name="Catto M.A."/>
            <person name="Jacobson A."/>
            <person name="Kennedy G."/>
            <person name="Labadie P."/>
            <person name="Hunt B.G."/>
            <person name="Srinivasan R."/>
        </authorList>
    </citation>
    <scope>NUCLEOTIDE SEQUENCE</scope>
    <source>
        <strain evidence="1">PL_HMW_Pooled</strain>
        <tissue evidence="1">Head</tissue>
    </source>
</reference>
<dbReference type="Gene3D" id="2.40.50.140">
    <property type="entry name" value="Nucleic acid-binding proteins"/>
    <property type="match status" value="1"/>
</dbReference>
<reference evidence="1" key="2">
    <citation type="journal article" date="2023" name="BMC Genomics">
        <title>Pest status, molecular evolution, and epigenetic factors derived from the genome assembly of Frankliniella fusca, a thysanopteran phytovirus vector.</title>
        <authorList>
            <person name="Catto M.A."/>
            <person name="Labadie P.E."/>
            <person name="Jacobson A.L."/>
            <person name="Kennedy G.G."/>
            <person name="Srinivasan R."/>
            <person name="Hunt B.G."/>
        </authorList>
    </citation>
    <scope>NUCLEOTIDE SEQUENCE</scope>
    <source>
        <strain evidence="1">PL_HMW_Pooled</strain>
    </source>
</reference>
<proteinExistence type="predicted"/>
<keyword evidence="2" id="KW-1185">Reference proteome</keyword>
<dbReference type="Proteomes" id="UP001219518">
    <property type="component" value="Unassembled WGS sequence"/>
</dbReference>
<gene>
    <name evidence="1" type="ORF">KUF71_024157</name>
</gene>
<organism evidence="1 2">
    <name type="scientific">Frankliniella fusca</name>
    <dbReference type="NCBI Taxonomy" id="407009"/>
    <lineage>
        <taxon>Eukaryota</taxon>
        <taxon>Metazoa</taxon>
        <taxon>Ecdysozoa</taxon>
        <taxon>Arthropoda</taxon>
        <taxon>Hexapoda</taxon>
        <taxon>Insecta</taxon>
        <taxon>Pterygota</taxon>
        <taxon>Neoptera</taxon>
        <taxon>Paraneoptera</taxon>
        <taxon>Thysanoptera</taxon>
        <taxon>Terebrantia</taxon>
        <taxon>Thripoidea</taxon>
        <taxon>Thripidae</taxon>
        <taxon>Frankliniella</taxon>
    </lineage>
</organism>
<dbReference type="EMBL" id="JAHWGI010001412">
    <property type="protein sequence ID" value="KAK3930799.1"/>
    <property type="molecule type" value="Genomic_DNA"/>
</dbReference>
<evidence type="ECO:0000313" key="2">
    <source>
        <dbReference type="Proteomes" id="UP001219518"/>
    </source>
</evidence>
<name>A0AAE1LU05_9NEOP</name>
<protein>
    <submittedName>
        <fullName evidence="1">GTPase Era</fullName>
    </submittedName>
</protein>
<evidence type="ECO:0000313" key="1">
    <source>
        <dbReference type="EMBL" id="KAK3930799.1"/>
    </source>
</evidence>
<accession>A0AAE1LU05</accession>